<dbReference type="AlphaFoldDB" id="A0A226ESR5"/>
<gene>
    <name evidence="2" type="ORF">Fcan01_06171</name>
</gene>
<comment type="caution">
    <text evidence="2">The sequence shown here is derived from an EMBL/GenBank/DDBJ whole genome shotgun (WGS) entry which is preliminary data.</text>
</comment>
<keyword evidence="3" id="KW-1185">Reference proteome</keyword>
<evidence type="ECO:0000313" key="2">
    <source>
        <dbReference type="EMBL" id="OXA60258.1"/>
    </source>
</evidence>
<dbReference type="Gene3D" id="1.10.10.10">
    <property type="entry name" value="Winged helix-like DNA-binding domain superfamily/Winged helix DNA-binding domain"/>
    <property type="match status" value="1"/>
</dbReference>
<dbReference type="InterPro" id="IPR036612">
    <property type="entry name" value="KH_dom_type_1_sf"/>
</dbReference>
<organism evidence="2 3">
    <name type="scientific">Folsomia candida</name>
    <name type="common">Springtail</name>
    <dbReference type="NCBI Taxonomy" id="158441"/>
    <lineage>
        <taxon>Eukaryota</taxon>
        <taxon>Metazoa</taxon>
        <taxon>Ecdysozoa</taxon>
        <taxon>Arthropoda</taxon>
        <taxon>Hexapoda</taxon>
        <taxon>Collembola</taxon>
        <taxon>Entomobryomorpha</taxon>
        <taxon>Isotomoidea</taxon>
        <taxon>Isotomidae</taxon>
        <taxon>Proisotominae</taxon>
        <taxon>Folsomia</taxon>
    </lineage>
</organism>
<dbReference type="EMBL" id="LNIX01000002">
    <property type="protein sequence ID" value="OXA60258.1"/>
    <property type="molecule type" value="Genomic_DNA"/>
</dbReference>
<evidence type="ECO:0000313" key="3">
    <source>
        <dbReference type="Proteomes" id="UP000198287"/>
    </source>
</evidence>
<dbReference type="Proteomes" id="UP000198287">
    <property type="component" value="Unassembled WGS sequence"/>
</dbReference>
<name>A0A226ESR5_FOLCA</name>
<dbReference type="GO" id="GO:0003723">
    <property type="term" value="F:RNA binding"/>
    <property type="evidence" value="ECO:0007669"/>
    <property type="project" value="UniProtKB-UniRule"/>
</dbReference>
<accession>A0A226ESR5</accession>
<protein>
    <submittedName>
        <fullName evidence="2">Uncharacterized protein</fullName>
    </submittedName>
</protein>
<proteinExistence type="predicted"/>
<dbReference type="SUPFAM" id="SSF54791">
    <property type="entry name" value="Eukaryotic type KH-domain (KH-domain type I)"/>
    <property type="match status" value="1"/>
</dbReference>
<dbReference type="Gene3D" id="3.30.1370.10">
    <property type="entry name" value="K Homology domain, type 1"/>
    <property type="match status" value="1"/>
</dbReference>
<reference evidence="2 3" key="1">
    <citation type="submission" date="2015-12" db="EMBL/GenBank/DDBJ databases">
        <title>The genome of Folsomia candida.</title>
        <authorList>
            <person name="Faddeeva A."/>
            <person name="Derks M.F."/>
            <person name="Anvar Y."/>
            <person name="Smit S."/>
            <person name="Van Straalen N."/>
            <person name="Roelofs D."/>
        </authorList>
    </citation>
    <scope>NUCLEOTIDE SEQUENCE [LARGE SCALE GENOMIC DNA]</scope>
    <source>
        <strain evidence="2 3">VU population</strain>
        <tissue evidence="2">Whole body</tissue>
    </source>
</reference>
<dbReference type="InterPro" id="IPR036388">
    <property type="entry name" value="WH-like_DNA-bd_sf"/>
</dbReference>
<evidence type="ECO:0000256" key="1">
    <source>
        <dbReference type="PROSITE-ProRule" id="PRU00117"/>
    </source>
</evidence>
<keyword evidence="1" id="KW-0694">RNA-binding</keyword>
<sequence length="375" mass="43099">MAWSGPTPIKSSLTIGQLHSLHVFKAQDVFKAASGVQTKSTKESSPDSRELCNGCSLRDLFLQLWTMRPFHLYIYTSSFQEACWVKFALKDLFDAFGVIMPSECVKLILPHADQLLEHLSTVPELANLMPEATRRLKGKPMSQLLRRKMFRELVTKYSMLTEEENISETVPARSVMMEISEQKVYNRVGKGNLAPTTLNNQISDWLLQKYEYVDDREKWIRKSVVHEEYVNQFPHPDPEKILAQHRLGDIFMSNFPLTSTRRIGTYPNNVAVYANIRRKIPESQENMTMGTIVEKEDKSEPVEIRVMVSFEILDSIVEVGKNVIQKISDNCDVKITIPKSKQKCNRVQLEGDKVMVEKAKKLFLDLVKIVEQLNM</sequence>
<dbReference type="PROSITE" id="PS50084">
    <property type="entry name" value="KH_TYPE_1"/>
    <property type="match status" value="1"/>
</dbReference>